<feature type="transmembrane region" description="Helical" evidence="15">
    <location>
        <begin position="307"/>
        <end position="325"/>
    </location>
</feature>
<dbReference type="CDD" id="cd00051">
    <property type="entry name" value="EFh"/>
    <property type="match status" value="1"/>
</dbReference>
<feature type="compositionally biased region" description="Basic residues" evidence="14">
    <location>
        <begin position="178"/>
        <end position="187"/>
    </location>
</feature>
<keyword evidence="11 15" id="KW-0472">Membrane</keyword>
<evidence type="ECO:0000256" key="15">
    <source>
        <dbReference type="SAM" id="Phobius"/>
    </source>
</evidence>
<dbReference type="InterPro" id="IPR011992">
    <property type="entry name" value="EF-hand-dom_pair"/>
</dbReference>
<dbReference type="PANTHER" id="PTHR45628">
    <property type="entry name" value="VOLTAGE-DEPENDENT CALCIUM CHANNEL TYPE A SUBUNIT ALPHA-1"/>
    <property type="match status" value="1"/>
</dbReference>
<name>A0A7S0F8Y2_9DINO</name>
<evidence type="ECO:0000256" key="4">
    <source>
        <dbReference type="ARBA" id="ARBA00022568"/>
    </source>
</evidence>
<evidence type="ECO:0000256" key="1">
    <source>
        <dbReference type="ARBA" id="ARBA00004141"/>
    </source>
</evidence>
<dbReference type="Pfam" id="PF00520">
    <property type="entry name" value="Ion_trans"/>
    <property type="match status" value="1"/>
</dbReference>
<keyword evidence="4" id="KW-0109">Calcium transport</keyword>
<dbReference type="InterPro" id="IPR027359">
    <property type="entry name" value="Volt_channel_dom_sf"/>
</dbReference>
<feature type="domain" description="EF-hand" evidence="16">
    <location>
        <begin position="622"/>
        <end position="657"/>
    </location>
</feature>
<keyword evidence="10" id="KW-0406">Ion transport</keyword>
<dbReference type="InterPro" id="IPR005821">
    <property type="entry name" value="Ion_trans_dom"/>
</dbReference>
<keyword evidence="8" id="KW-0851">Voltage-gated channel</keyword>
<evidence type="ECO:0000256" key="13">
    <source>
        <dbReference type="ARBA" id="ARBA00023303"/>
    </source>
</evidence>
<organism evidence="17">
    <name type="scientific">Pyrodinium bahamense</name>
    <dbReference type="NCBI Taxonomy" id="73915"/>
    <lineage>
        <taxon>Eukaryota</taxon>
        <taxon>Sar</taxon>
        <taxon>Alveolata</taxon>
        <taxon>Dinophyceae</taxon>
        <taxon>Gonyaulacales</taxon>
        <taxon>Pyrocystaceae</taxon>
        <taxon>Pyrodinium</taxon>
    </lineage>
</organism>
<dbReference type="GO" id="GO:0098703">
    <property type="term" value="P:calcium ion import across plasma membrane"/>
    <property type="evidence" value="ECO:0007669"/>
    <property type="project" value="TreeGrafter"/>
</dbReference>
<keyword evidence="9 15" id="KW-1133">Transmembrane helix</keyword>
<evidence type="ECO:0000256" key="9">
    <source>
        <dbReference type="ARBA" id="ARBA00022989"/>
    </source>
</evidence>
<gene>
    <name evidence="17" type="ORF">PBAH0796_LOCUS1097</name>
</gene>
<dbReference type="EMBL" id="HBEG01002047">
    <property type="protein sequence ID" value="CAD8345359.1"/>
    <property type="molecule type" value="Transcribed_RNA"/>
</dbReference>
<dbReference type="PANTHER" id="PTHR45628:SF7">
    <property type="entry name" value="VOLTAGE-DEPENDENT CALCIUM CHANNEL TYPE A SUBUNIT ALPHA-1"/>
    <property type="match status" value="1"/>
</dbReference>
<dbReference type="GO" id="GO:0005509">
    <property type="term" value="F:calcium ion binding"/>
    <property type="evidence" value="ECO:0007669"/>
    <property type="project" value="InterPro"/>
</dbReference>
<keyword evidence="12" id="KW-0325">Glycoprotein</keyword>
<dbReference type="PROSITE" id="PS50222">
    <property type="entry name" value="EF_HAND_2"/>
    <property type="match status" value="2"/>
</dbReference>
<reference evidence="17" key="1">
    <citation type="submission" date="2021-01" db="EMBL/GenBank/DDBJ databases">
        <authorList>
            <person name="Corre E."/>
            <person name="Pelletier E."/>
            <person name="Niang G."/>
            <person name="Scheremetjew M."/>
            <person name="Finn R."/>
            <person name="Kale V."/>
            <person name="Holt S."/>
            <person name="Cochrane G."/>
            <person name="Meng A."/>
            <person name="Brown T."/>
            <person name="Cohen L."/>
        </authorList>
    </citation>
    <scope>NUCLEOTIDE SEQUENCE</scope>
    <source>
        <strain evidence="17">Pbaha01</strain>
    </source>
</reference>
<proteinExistence type="predicted"/>
<feature type="region of interest" description="Disordered" evidence="14">
    <location>
        <begin position="142"/>
        <end position="249"/>
    </location>
</feature>
<feature type="compositionally biased region" description="Polar residues" evidence="14">
    <location>
        <begin position="158"/>
        <end position="174"/>
    </location>
</feature>
<evidence type="ECO:0000256" key="7">
    <source>
        <dbReference type="ARBA" id="ARBA00022837"/>
    </source>
</evidence>
<feature type="domain" description="EF-hand" evidence="16">
    <location>
        <begin position="579"/>
        <end position="614"/>
    </location>
</feature>
<dbReference type="GO" id="GO:0005891">
    <property type="term" value="C:voltage-gated calcium channel complex"/>
    <property type="evidence" value="ECO:0007669"/>
    <property type="project" value="TreeGrafter"/>
</dbReference>
<evidence type="ECO:0000259" key="16">
    <source>
        <dbReference type="PROSITE" id="PS50222"/>
    </source>
</evidence>
<dbReference type="InterPro" id="IPR018247">
    <property type="entry name" value="EF_Hand_1_Ca_BS"/>
</dbReference>
<evidence type="ECO:0000256" key="2">
    <source>
        <dbReference type="ARBA" id="ARBA00022448"/>
    </source>
</evidence>
<evidence type="ECO:0000256" key="12">
    <source>
        <dbReference type="ARBA" id="ARBA00023180"/>
    </source>
</evidence>
<evidence type="ECO:0000256" key="8">
    <source>
        <dbReference type="ARBA" id="ARBA00022882"/>
    </source>
</evidence>
<accession>A0A7S0F8Y2</accession>
<dbReference type="InterPro" id="IPR002048">
    <property type="entry name" value="EF_hand_dom"/>
</dbReference>
<evidence type="ECO:0000256" key="11">
    <source>
        <dbReference type="ARBA" id="ARBA00023136"/>
    </source>
</evidence>
<evidence type="ECO:0000256" key="3">
    <source>
        <dbReference type="ARBA" id="ARBA00022553"/>
    </source>
</evidence>
<dbReference type="AlphaFoldDB" id="A0A7S0F8Y2"/>
<dbReference type="PROSITE" id="PS00018">
    <property type="entry name" value="EF_HAND_1"/>
    <property type="match status" value="2"/>
</dbReference>
<keyword evidence="13" id="KW-0407">Ion channel</keyword>
<feature type="transmembrane region" description="Helical" evidence="15">
    <location>
        <begin position="529"/>
        <end position="559"/>
    </location>
</feature>
<dbReference type="Gene3D" id="1.10.287.70">
    <property type="match status" value="1"/>
</dbReference>
<keyword evidence="6 15" id="KW-0812">Transmembrane</keyword>
<feature type="transmembrane region" description="Helical" evidence="15">
    <location>
        <begin position="449"/>
        <end position="468"/>
    </location>
</feature>
<evidence type="ECO:0000256" key="6">
    <source>
        <dbReference type="ARBA" id="ARBA00022692"/>
    </source>
</evidence>
<comment type="subcellular location">
    <subcellularLocation>
        <location evidence="1">Membrane</location>
        <topology evidence="1">Multi-pass membrane protein</topology>
    </subcellularLocation>
</comment>
<keyword evidence="7" id="KW-0106">Calcium</keyword>
<dbReference type="GO" id="GO:0008331">
    <property type="term" value="F:high voltage-gated calcium channel activity"/>
    <property type="evidence" value="ECO:0007669"/>
    <property type="project" value="TreeGrafter"/>
</dbReference>
<dbReference type="SUPFAM" id="SSF81324">
    <property type="entry name" value="Voltage-gated potassium channels"/>
    <property type="match status" value="1"/>
</dbReference>
<keyword evidence="3" id="KW-0597">Phosphoprotein</keyword>
<sequence>MNSKNESDIDEQLEFLELQENTAELDDLVCNLRHELQGIEKPLKAVATNGIFPAGHGAAPGGKGFVDYVIQPLPSALDPTTCTGHFSSIGNFTEEDEDVPVQHYLKAVMERLSRLEHCLEEWKTEQHGWMTSVVRGSRVRLERRAEGSRVGPADEAVGNNSRPGLNWELLNQWSAPKPRGRGMSRKRSSSDTEGPHSQDSPQSPAMRDARRGSLKRSSSMPLAMPAANTEERRANRFRRGPTSSSEELPGGACCAGRLLNFHKVATNASTGSTMAKKPVLASAGTFDMGLPRTHNPNILTRVVNNPVFDYFFASMILLNSLFIGVQTEYKARNIGGGPQPDFFDIAEKVFAGLFAIELLCRMVAYKTAFFHPKTLAWNVFDMVLVTMSAVEIILNAATAQTAASDASSTAGKVIRMFRMARIVRIMRVLRFLAELRIMVTLIMHSARSLFWLMILLILILYIFAIFFTQGVTDLLEEREVDDVQMDPGIMDALQENYGSMLSSAYTLFASITGGVSWRDVLRPLSYSGFGFAVLFVVYVFFCVFSVLNIVTGVFVDGAIQRSSQERDLRLEKEKEQKNLYVSMLRDLLEEIDSDATGVITREDLQEAFKREDVKYYFSVLDINVTESDYLFDMLDLDRSGEVDMEEFVNGCLRLKGNAKSIDIHTLMHEIKLMIKQLNYFMDCCVELPSPARTPASACHQ</sequence>
<evidence type="ECO:0000256" key="10">
    <source>
        <dbReference type="ARBA" id="ARBA00023065"/>
    </source>
</evidence>
<protein>
    <recommendedName>
        <fullName evidence="16">EF-hand domain-containing protein</fullName>
    </recommendedName>
</protein>
<keyword evidence="5" id="KW-0107">Calcium channel</keyword>
<dbReference type="InterPro" id="IPR050599">
    <property type="entry name" value="VDCC_alpha-1_subunit"/>
</dbReference>
<dbReference type="Pfam" id="PF13833">
    <property type="entry name" value="EF-hand_8"/>
    <property type="match status" value="1"/>
</dbReference>
<evidence type="ECO:0000313" key="17">
    <source>
        <dbReference type="EMBL" id="CAD8345359.1"/>
    </source>
</evidence>
<dbReference type="Gene3D" id="1.20.120.350">
    <property type="entry name" value="Voltage-gated potassium channels. Chain C"/>
    <property type="match status" value="1"/>
</dbReference>
<evidence type="ECO:0000256" key="14">
    <source>
        <dbReference type="SAM" id="MobiDB-lite"/>
    </source>
</evidence>
<dbReference type="SUPFAM" id="SSF47473">
    <property type="entry name" value="EF-hand"/>
    <property type="match status" value="1"/>
</dbReference>
<dbReference type="Gene3D" id="1.10.238.10">
    <property type="entry name" value="EF-hand"/>
    <property type="match status" value="1"/>
</dbReference>
<evidence type="ECO:0000256" key="5">
    <source>
        <dbReference type="ARBA" id="ARBA00022673"/>
    </source>
</evidence>
<keyword evidence="2" id="KW-0813">Transport</keyword>
<dbReference type="SMART" id="SM00054">
    <property type="entry name" value="EFh"/>
    <property type="match status" value="2"/>
</dbReference>